<keyword evidence="5 11" id="KW-0547">Nucleotide-binding</keyword>
<dbReference type="SMART" id="SM00487">
    <property type="entry name" value="DEXDc"/>
    <property type="match status" value="1"/>
</dbReference>
<dbReference type="Gene3D" id="1.20.58.910">
    <property type="match status" value="1"/>
</dbReference>
<dbReference type="GO" id="GO:0009307">
    <property type="term" value="P:DNA restriction-modification system"/>
    <property type="evidence" value="ECO:0007669"/>
    <property type="project" value="UniProtKB-KW"/>
</dbReference>
<name>A0A369ASH1_9ENTE</name>
<evidence type="ECO:0000256" key="6">
    <source>
        <dbReference type="ARBA" id="ARBA00022747"/>
    </source>
</evidence>
<evidence type="ECO:0000256" key="10">
    <source>
        <dbReference type="ARBA" id="ARBA00023125"/>
    </source>
</evidence>
<keyword evidence="4" id="KW-0540">Nuclease</keyword>
<dbReference type="Gene3D" id="3.90.1570.50">
    <property type="match status" value="1"/>
</dbReference>
<dbReference type="Proteomes" id="UP000288197">
    <property type="component" value="Unassembled WGS sequence"/>
</dbReference>
<dbReference type="GO" id="GO:0003677">
    <property type="term" value="F:DNA binding"/>
    <property type="evidence" value="ECO:0007669"/>
    <property type="project" value="UniProtKB-KW"/>
</dbReference>
<evidence type="ECO:0000313" key="13">
    <source>
        <dbReference type="Proteomes" id="UP000288197"/>
    </source>
</evidence>
<keyword evidence="9 11" id="KW-0067">ATP-binding</keyword>
<evidence type="ECO:0000256" key="11">
    <source>
        <dbReference type="RuleBase" id="RU364115"/>
    </source>
</evidence>
<keyword evidence="13" id="KW-1185">Reference proteome</keyword>
<dbReference type="AlphaFoldDB" id="A0A369ASH1"/>
<dbReference type="SUPFAM" id="SSF52540">
    <property type="entry name" value="P-loop containing nucleoside triphosphate hydrolases"/>
    <property type="match status" value="2"/>
</dbReference>
<dbReference type="CDD" id="cd22332">
    <property type="entry name" value="HsdR_N"/>
    <property type="match status" value="1"/>
</dbReference>
<comment type="catalytic activity">
    <reaction evidence="1 11">
        <text>Endonucleolytic cleavage of DNA to give random double-stranded fragments with terminal 5'-phosphates, ATP is simultaneously hydrolyzed.</text>
        <dbReference type="EC" id="3.1.21.3"/>
    </reaction>
</comment>
<dbReference type="Gene3D" id="3.40.50.300">
    <property type="entry name" value="P-loop containing nucleotide triphosphate hydrolases"/>
    <property type="match status" value="2"/>
</dbReference>
<reference evidence="12 13" key="1">
    <citation type="submission" date="2017-05" db="EMBL/GenBank/DDBJ databases">
        <title>Vagococcus spp. assemblies.</title>
        <authorList>
            <person name="Gulvik C.A."/>
        </authorList>
    </citation>
    <scope>NUCLEOTIDE SEQUENCE [LARGE SCALE GENOMIC DNA]</scope>
    <source>
        <strain evidence="12 13">NCFB 2497</strain>
    </source>
</reference>
<keyword evidence="7" id="KW-0255">Endonuclease</keyword>
<evidence type="ECO:0000256" key="1">
    <source>
        <dbReference type="ARBA" id="ARBA00000851"/>
    </source>
</evidence>
<dbReference type="GO" id="GO:0004386">
    <property type="term" value="F:helicase activity"/>
    <property type="evidence" value="ECO:0007669"/>
    <property type="project" value="UniProtKB-KW"/>
</dbReference>
<evidence type="ECO:0000256" key="2">
    <source>
        <dbReference type="ARBA" id="ARBA00008598"/>
    </source>
</evidence>
<dbReference type="Pfam" id="PF18766">
    <property type="entry name" value="SWI2_SNF2"/>
    <property type="match status" value="1"/>
</dbReference>
<comment type="caution">
    <text evidence="12">The sequence shown here is derived from an EMBL/GenBank/DDBJ whole genome shotgun (WGS) entry which is preliminary data.</text>
</comment>
<dbReference type="GO" id="GO:0009035">
    <property type="term" value="F:type I site-specific deoxyribonuclease activity"/>
    <property type="evidence" value="ECO:0007669"/>
    <property type="project" value="UniProtKB-EC"/>
</dbReference>
<protein>
    <recommendedName>
        <fullName evidence="11">Type I restriction enzyme endonuclease subunit</fullName>
        <shortName evidence="11">R protein</shortName>
        <ecNumber evidence="11">3.1.21.3</ecNumber>
    </recommendedName>
    <alternativeName>
        <fullName evidence="11">Type-1 restriction enzyme R protein</fullName>
    </alternativeName>
</protein>
<dbReference type="CDD" id="cd18800">
    <property type="entry name" value="SF2_C_EcoR124I-like"/>
    <property type="match status" value="1"/>
</dbReference>
<dbReference type="OrthoDB" id="9758243at2"/>
<comment type="similarity">
    <text evidence="2 11">Belongs to the HsdR family.</text>
</comment>
<keyword evidence="6 11" id="KW-0680">Restriction system</keyword>
<dbReference type="InterPro" id="IPR014001">
    <property type="entry name" value="Helicase_ATP-bd"/>
</dbReference>
<dbReference type="Pfam" id="PF22679">
    <property type="entry name" value="T1R_D3-like"/>
    <property type="match status" value="1"/>
</dbReference>
<proteinExistence type="inferred from homology"/>
<dbReference type="RefSeq" id="WP_114290530.1">
    <property type="nucleotide sequence ID" value="NZ_NGJX01000019.1"/>
</dbReference>
<dbReference type="GO" id="GO:0005524">
    <property type="term" value="F:ATP binding"/>
    <property type="evidence" value="ECO:0007669"/>
    <property type="project" value="UniProtKB-KW"/>
</dbReference>
<dbReference type="InterPro" id="IPR004473">
    <property type="entry name" value="Restrct_endonuc_typeI_HsdR"/>
</dbReference>
<dbReference type="InterPro" id="IPR007409">
    <property type="entry name" value="Restrct_endonuc_type1_HsdR_N"/>
</dbReference>
<dbReference type="InterPro" id="IPR027417">
    <property type="entry name" value="P-loop_NTPase"/>
</dbReference>
<dbReference type="InterPro" id="IPR055180">
    <property type="entry name" value="HsdR_RecA-like_helicase_dom_2"/>
</dbReference>
<evidence type="ECO:0000256" key="9">
    <source>
        <dbReference type="ARBA" id="ARBA00022840"/>
    </source>
</evidence>
<evidence type="ECO:0000256" key="3">
    <source>
        <dbReference type="ARBA" id="ARBA00011296"/>
    </source>
</evidence>
<evidence type="ECO:0000256" key="5">
    <source>
        <dbReference type="ARBA" id="ARBA00022741"/>
    </source>
</evidence>
<evidence type="ECO:0000256" key="8">
    <source>
        <dbReference type="ARBA" id="ARBA00022801"/>
    </source>
</evidence>
<dbReference type="Pfam" id="PF04313">
    <property type="entry name" value="HSDR_N"/>
    <property type="match status" value="1"/>
</dbReference>
<dbReference type="PROSITE" id="PS51192">
    <property type="entry name" value="HELICASE_ATP_BIND_1"/>
    <property type="match status" value="1"/>
</dbReference>
<dbReference type="GeneID" id="63147526"/>
<evidence type="ECO:0000256" key="7">
    <source>
        <dbReference type="ARBA" id="ARBA00022759"/>
    </source>
</evidence>
<evidence type="ECO:0000256" key="4">
    <source>
        <dbReference type="ARBA" id="ARBA00022722"/>
    </source>
</evidence>
<sequence>MRFEEELKLEKDLIDQLVNGNPSSKYSQWTYRDDLNTEDKLWENFKSILTEKNLAVLDGHKITDLEFEQIKNFLNFNTFYDAGKWLAGENGVAKIILQREDATLGKVALKVIDRNAILDSVYEVINQVERDKTDEFDRSRRFDITLLINGLPLVQIELKNRQHSYMDAFHQANKYAKEGKYMGIFSTLQMFVITNGSDTRYIAASHKMNPQFLTKWVDDDNQPVTKYLDFTEDVLSIPMAHRMTLQYSVLDSEKKAVILLRPYQIHAIEAVKDASKNKESGYIWHTTGSGKTLTSYKVSRNLLQIPSIDKTIFVIDRTDLDDQTSDAFTSYSEHDIIDVDSTSDTSDLIDNLYSTDRKMIVTTRQKLTTMLKRFDRWQENDRNQKKIERIKQLRIAFVVDECHRAVSAKTQRVITNFFRNSMWYGFTGTPIFDENNRKQVGDLATTTKKQYGRQLHEYTVKEAIDDKAVLGFQVEYKTTISNETLDKIVSDTLTNKKSTKNLHDLEEYQKEILVPKSVYETDEHMIEVLKSIFNESREKLGFNNGSGYTYNAILTASSIKQAQRYYELIKQAKNGELFEIDEKTKRVLPDFPKVAVTYSVTENEEVSSLNQDKMKESIADYNETFGTKFKLETIKAYNRDISERMARKKERYQLRKNQLDIVIVQNRMLTGFDAPCLSTLFIDRPPQQSYDIIQSFSRTNRLFDKPKRYGQIVTFRTPELYKRAVQSALILYSNGGESSVLAPSWEETQKQFYLRVHNIREITSCPDDVDLLKTRAEKKKFAKAYQELDKWFASLQVYTEYEPEILPEKFNISENEIEEFHGKYINIIEELRIDDTGEEDDPIDIQYELESIRTEEINYEYIIALIQAFVPDDNEEVSIISDDDKREIDKYIEELSIKNSQLGTIMGQLWLEVQMDPAQFKNDSILNILNRMIEETINNEIKRLADEWHVGYKELRFFLENYRESREKQIGETELANSQDYQGYKNSTENPLSKIKYKIFLKQDIYPKVLNEVILPLRRRS</sequence>
<organism evidence="12 13">
    <name type="scientific">Vagococcus fluvialis</name>
    <dbReference type="NCBI Taxonomy" id="2738"/>
    <lineage>
        <taxon>Bacteria</taxon>
        <taxon>Bacillati</taxon>
        <taxon>Bacillota</taxon>
        <taxon>Bacilli</taxon>
        <taxon>Lactobacillales</taxon>
        <taxon>Enterococcaceae</taxon>
        <taxon>Vagococcus</taxon>
    </lineage>
</organism>
<dbReference type="PANTHER" id="PTHR30195:SF16">
    <property type="entry name" value="TYPE I RESTRICTION ENZYME ENDONUCLEASE SUBUNIT"/>
    <property type="match status" value="1"/>
</dbReference>
<dbReference type="PANTHER" id="PTHR30195">
    <property type="entry name" value="TYPE I SITE-SPECIFIC DEOXYRIBONUCLEASE PROTEIN SUBUNIT M AND R"/>
    <property type="match status" value="1"/>
</dbReference>
<dbReference type="EC" id="3.1.21.3" evidence="11"/>
<keyword evidence="10 11" id="KW-0238">DNA-binding</keyword>
<dbReference type="InterPro" id="IPR022625">
    <property type="entry name" value="TypeI_RM_Rsu_C"/>
</dbReference>
<dbReference type="InterPro" id="IPR051268">
    <property type="entry name" value="Type-I_R_enzyme_R_subunit"/>
</dbReference>
<keyword evidence="12" id="KW-0347">Helicase</keyword>
<comment type="subunit">
    <text evidence="3 11">The type I restriction/modification system is composed of three polypeptides R, M and S.</text>
</comment>
<evidence type="ECO:0000313" key="12">
    <source>
        <dbReference type="EMBL" id="RST98665.1"/>
    </source>
</evidence>
<dbReference type="Pfam" id="PF12008">
    <property type="entry name" value="EcoR124_C"/>
    <property type="match status" value="1"/>
</dbReference>
<accession>A0A369ASH1</accession>
<gene>
    <name evidence="12" type="ORF">CBF32_12755</name>
</gene>
<dbReference type="NCBIfam" id="TIGR00348">
    <property type="entry name" value="hsdR"/>
    <property type="match status" value="1"/>
</dbReference>
<dbReference type="InterPro" id="IPR040980">
    <property type="entry name" value="SWI2_SNF2"/>
</dbReference>
<comment type="function">
    <text evidence="11">Subunit R is required for both nuclease and ATPase activities, but not for modification.</text>
</comment>
<keyword evidence="8 11" id="KW-0378">Hydrolase</keyword>
<dbReference type="EMBL" id="NGJX01000019">
    <property type="protein sequence ID" value="RST98665.1"/>
    <property type="molecule type" value="Genomic_DNA"/>
</dbReference>